<dbReference type="GO" id="GO:0001671">
    <property type="term" value="F:ATPase activator activity"/>
    <property type="evidence" value="ECO:0007669"/>
    <property type="project" value="InterPro"/>
</dbReference>
<feature type="signal peptide" evidence="3">
    <location>
        <begin position="1"/>
        <end position="23"/>
    </location>
</feature>
<dbReference type="EMBL" id="JH993019">
    <property type="protein sequence ID" value="EKX41994.1"/>
    <property type="molecule type" value="Genomic_DNA"/>
</dbReference>
<reference evidence="6" key="3">
    <citation type="submission" date="2016-03" db="UniProtKB">
        <authorList>
            <consortium name="EnsemblProtists"/>
        </authorList>
    </citation>
    <scope>IDENTIFICATION</scope>
</reference>
<reference evidence="7" key="2">
    <citation type="submission" date="2012-11" db="EMBL/GenBank/DDBJ databases">
        <authorList>
            <person name="Kuo A."/>
            <person name="Curtis B.A."/>
            <person name="Tanifuji G."/>
            <person name="Burki F."/>
            <person name="Gruber A."/>
            <person name="Irimia M."/>
            <person name="Maruyama S."/>
            <person name="Arias M.C."/>
            <person name="Ball S.G."/>
            <person name="Gile G.H."/>
            <person name="Hirakawa Y."/>
            <person name="Hopkins J.F."/>
            <person name="Rensing S.A."/>
            <person name="Schmutz J."/>
            <person name="Symeonidi A."/>
            <person name="Elias M."/>
            <person name="Eveleigh R.J."/>
            <person name="Herman E.K."/>
            <person name="Klute M.J."/>
            <person name="Nakayama T."/>
            <person name="Obornik M."/>
            <person name="Reyes-Prieto A."/>
            <person name="Armbrust E.V."/>
            <person name="Aves S.J."/>
            <person name="Beiko R.G."/>
            <person name="Coutinho P."/>
            <person name="Dacks J.B."/>
            <person name="Durnford D.G."/>
            <person name="Fast N.M."/>
            <person name="Green B.R."/>
            <person name="Grisdale C."/>
            <person name="Hempe F."/>
            <person name="Henrissat B."/>
            <person name="Hoppner M.P."/>
            <person name="Ishida K.-I."/>
            <person name="Kim E."/>
            <person name="Koreny L."/>
            <person name="Kroth P.G."/>
            <person name="Liu Y."/>
            <person name="Malik S.-B."/>
            <person name="Maier U.G."/>
            <person name="McRose D."/>
            <person name="Mock T."/>
            <person name="Neilson J.A."/>
            <person name="Onodera N.T."/>
            <person name="Poole A.M."/>
            <person name="Pritham E.J."/>
            <person name="Richards T.A."/>
            <person name="Rocap G."/>
            <person name="Roy S.W."/>
            <person name="Sarai C."/>
            <person name="Schaack S."/>
            <person name="Shirato S."/>
            <person name="Slamovits C.H."/>
            <person name="Spencer D.F."/>
            <person name="Suzuki S."/>
            <person name="Worden A.Z."/>
            <person name="Zauner S."/>
            <person name="Barry K."/>
            <person name="Bell C."/>
            <person name="Bharti A.K."/>
            <person name="Crow J.A."/>
            <person name="Grimwood J."/>
            <person name="Kramer R."/>
            <person name="Lindquist E."/>
            <person name="Lucas S."/>
            <person name="Salamov A."/>
            <person name="McFadden G.I."/>
            <person name="Lane C.E."/>
            <person name="Keeling P.J."/>
            <person name="Gray M.W."/>
            <person name="Grigoriev I.V."/>
            <person name="Archibald J.M."/>
        </authorList>
    </citation>
    <scope>NUCLEOTIDE SEQUENCE</scope>
    <source>
        <strain evidence="7">CCMP2712</strain>
    </source>
</reference>
<evidence type="ECO:0000256" key="1">
    <source>
        <dbReference type="ARBA" id="ARBA00006817"/>
    </source>
</evidence>
<evidence type="ECO:0000313" key="6">
    <source>
        <dbReference type="EnsemblProtists" id="EKX41994"/>
    </source>
</evidence>
<proteinExistence type="inferred from homology"/>
<comment type="similarity">
    <text evidence="1">Belongs to the AHA1 family.</text>
</comment>
<dbReference type="PaxDb" id="55529-EKX41994"/>
<dbReference type="RefSeq" id="XP_005828974.1">
    <property type="nucleotide sequence ID" value="XM_005828917.1"/>
</dbReference>
<dbReference type="Pfam" id="PF09229">
    <property type="entry name" value="Aha1_N"/>
    <property type="match status" value="1"/>
</dbReference>
<dbReference type="KEGG" id="gtt:GUITHDRAFT_141475"/>
<organism evidence="5">
    <name type="scientific">Guillardia theta (strain CCMP2712)</name>
    <name type="common">Cryptophyte</name>
    <dbReference type="NCBI Taxonomy" id="905079"/>
    <lineage>
        <taxon>Eukaryota</taxon>
        <taxon>Cryptophyceae</taxon>
        <taxon>Pyrenomonadales</taxon>
        <taxon>Geminigeraceae</taxon>
        <taxon>Guillardia</taxon>
    </lineage>
</organism>
<name>L1J1H6_GUITC</name>
<protein>
    <recommendedName>
        <fullName evidence="4">Activator of Hsp90 ATPase AHSA1-like N-terminal domain-containing protein</fullName>
    </recommendedName>
</protein>
<sequence length="257" mass="29049">MVKYLFTLVCWVLFATMSPRCHGLERTRLSLMRSLMSGTGTIYLRGGVSKYYNHTAPSLRGGIFEEPKGGISTDEGQSVWNKGGWSFEERDYTSWCRKRMESLLRDMPCNGVYFSNISRVSGHALVTYRQGKKRAGVNWDDVVLDWQLRDYPDANGSLTIRDFFSDFPEDMEMLVSSSALLYSRFIADLCSWQVRSCGDGRCGSDAHLRDRVLSCVTDFQGLLDKLVEEMMGIKSQRSDASRPHDPSKGEGQEIKAG</sequence>
<gene>
    <name evidence="5" type="ORF">GUITHDRAFT_141475</name>
</gene>
<evidence type="ECO:0000259" key="4">
    <source>
        <dbReference type="Pfam" id="PF09229"/>
    </source>
</evidence>
<dbReference type="SUPFAM" id="SSF103111">
    <property type="entry name" value="Activator of Hsp90 ATPase, Aha1"/>
    <property type="match status" value="1"/>
</dbReference>
<evidence type="ECO:0000313" key="5">
    <source>
        <dbReference type="EMBL" id="EKX41994.1"/>
    </source>
</evidence>
<evidence type="ECO:0000256" key="3">
    <source>
        <dbReference type="SAM" id="SignalP"/>
    </source>
</evidence>
<dbReference type="GeneID" id="17298785"/>
<dbReference type="InterPro" id="IPR036338">
    <property type="entry name" value="Aha1"/>
</dbReference>
<evidence type="ECO:0000256" key="2">
    <source>
        <dbReference type="SAM" id="MobiDB-lite"/>
    </source>
</evidence>
<keyword evidence="3" id="KW-0732">Signal</keyword>
<dbReference type="Proteomes" id="UP000011087">
    <property type="component" value="Unassembled WGS sequence"/>
</dbReference>
<dbReference type="AlphaFoldDB" id="L1J1H6"/>
<feature type="chain" id="PRO_5008770731" description="Activator of Hsp90 ATPase AHSA1-like N-terminal domain-containing protein" evidence="3">
    <location>
        <begin position="24"/>
        <end position="257"/>
    </location>
</feature>
<feature type="domain" description="Activator of Hsp90 ATPase AHSA1-like N-terminal" evidence="4">
    <location>
        <begin position="89"/>
        <end position="174"/>
    </location>
</feature>
<dbReference type="InterPro" id="IPR015310">
    <property type="entry name" value="AHSA1-like_N"/>
</dbReference>
<keyword evidence="7" id="KW-1185">Reference proteome</keyword>
<accession>L1J1H6</accession>
<evidence type="ECO:0000313" key="7">
    <source>
        <dbReference type="Proteomes" id="UP000011087"/>
    </source>
</evidence>
<feature type="compositionally biased region" description="Basic and acidic residues" evidence="2">
    <location>
        <begin position="236"/>
        <end position="257"/>
    </location>
</feature>
<dbReference type="EnsemblProtists" id="EKX41994">
    <property type="protein sequence ID" value="EKX41994"/>
    <property type="gene ID" value="GUITHDRAFT_141475"/>
</dbReference>
<dbReference type="GO" id="GO:0051087">
    <property type="term" value="F:protein-folding chaperone binding"/>
    <property type="evidence" value="ECO:0007669"/>
    <property type="project" value="InterPro"/>
</dbReference>
<dbReference type="Gene3D" id="3.15.10.20">
    <property type="entry name" value="Activator of Hsp90 ATPase Aha1, N-terminal domain"/>
    <property type="match status" value="1"/>
</dbReference>
<reference evidence="5 7" key="1">
    <citation type="journal article" date="2012" name="Nature">
        <title>Algal genomes reveal evolutionary mosaicism and the fate of nucleomorphs.</title>
        <authorList>
            <consortium name="DOE Joint Genome Institute"/>
            <person name="Curtis B.A."/>
            <person name="Tanifuji G."/>
            <person name="Burki F."/>
            <person name="Gruber A."/>
            <person name="Irimia M."/>
            <person name="Maruyama S."/>
            <person name="Arias M.C."/>
            <person name="Ball S.G."/>
            <person name="Gile G.H."/>
            <person name="Hirakawa Y."/>
            <person name="Hopkins J.F."/>
            <person name="Kuo A."/>
            <person name="Rensing S.A."/>
            <person name="Schmutz J."/>
            <person name="Symeonidi A."/>
            <person name="Elias M."/>
            <person name="Eveleigh R.J."/>
            <person name="Herman E.K."/>
            <person name="Klute M.J."/>
            <person name="Nakayama T."/>
            <person name="Obornik M."/>
            <person name="Reyes-Prieto A."/>
            <person name="Armbrust E.V."/>
            <person name="Aves S.J."/>
            <person name="Beiko R.G."/>
            <person name="Coutinho P."/>
            <person name="Dacks J.B."/>
            <person name="Durnford D.G."/>
            <person name="Fast N.M."/>
            <person name="Green B.R."/>
            <person name="Grisdale C.J."/>
            <person name="Hempel F."/>
            <person name="Henrissat B."/>
            <person name="Hoppner M.P."/>
            <person name="Ishida K."/>
            <person name="Kim E."/>
            <person name="Koreny L."/>
            <person name="Kroth P.G."/>
            <person name="Liu Y."/>
            <person name="Malik S.B."/>
            <person name="Maier U.G."/>
            <person name="McRose D."/>
            <person name="Mock T."/>
            <person name="Neilson J.A."/>
            <person name="Onodera N.T."/>
            <person name="Poole A.M."/>
            <person name="Pritham E.J."/>
            <person name="Richards T.A."/>
            <person name="Rocap G."/>
            <person name="Roy S.W."/>
            <person name="Sarai C."/>
            <person name="Schaack S."/>
            <person name="Shirato S."/>
            <person name="Slamovits C.H."/>
            <person name="Spencer D.F."/>
            <person name="Suzuki S."/>
            <person name="Worden A.Z."/>
            <person name="Zauner S."/>
            <person name="Barry K."/>
            <person name="Bell C."/>
            <person name="Bharti A.K."/>
            <person name="Crow J.A."/>
            <person name="Grimwood J."/>
            <person name="Kramer R."/>
            <person name="Lindquist E."/>
            <person name="Lucas S."/>
            <person name="Salamov A."/>
            <person name="McFadden G.I."/>
            <person name="Lane C.E."/>
            <person name="Keeling P.J."/>
            <person name="Gray M.W."/>
            <person name="Grigoriev I.V."/>
            <person name="Archibald J.M."/>
        </authorList>
    </citation>
    <scope>NUCLEOTIDE SEQUENCE</scope>
    <source>
        <strain evidence="5 7">CCMP2712</strain>
    </source>
</reference>
<dbReference type="HOGENOM" id="CLU_1083580_0_0_1"/>
<feature type="region of interest" description="Disordered" evidence="2">
    <location>
        <begin position="234"/>
        <end position="257"/>
    </location>
</feature>